<reference evidence="1" key="1">
    <citation type="submission" date="2023-03" db="EMBL/GenBank/DDBJ databases">
        <title>Chromosome-level genomes of two armyworms, Mythimna separata and Mythimna loreyi, provide insights into the biosynthesis and reception of sex pheromones.</title>
        <authorList>
            <person name="Zhao H."/>
        </authorList>
    </citation>
    <scope>NUCLEOTIDE SEQUENCE</scope>
    <source>
        <strain evidence="1">BeijingLab</strain>
    </source>
</reference>
<keyword evidence="2" id="KW-1185">Reference proteome</keyword>
<comment type="caution">
    <text evidence="1">The sequence shown here is derived from an EMBL/GenBank/DDBJ whole genome shotgun (WGS) entry which is preliminary data.</text>
</comment>
<protein>
    <submittedName>
        <fullName evidence="1">Uncharacterized protein</fullName>
    </submittedName>
</protein>
<name>A0ACC2Q9P9_9NEOP</name>
<proteinExistence type="predicted"/>
<gene>
    <name evidence="1" type="ORF">PYW08_008905</name>
</gene>
<dbReference type="EMBL" id="CM056798">
    <property type="protein sequence ID" value="KAJ8711951.1"/>
    <property type="molecule type" value="Genomic_DNA"/>
</dbReference>
<organism evidence="1 2">
    <name type="scientific">Mythimna loreyi</name>
    <dbReference type="NCBI Taxonomy" id="667449"/>
    <lineage>
        <taxon>Eukaryota</taxon>
        <taxon>Metazoa</taxon>
        <taxon>Ecdysozoa</taxon>
        <taxon>Arthropoda</taxon>
        <taxon>Hexapoda</taxon>
        <taxon>Insecta</taxon>
        <taxon>Pterygota</taxon>
        <taxon>Neoptera</taxon>
        <taxon>Endopterygota</taxon>
        <taxon>Lepidoptera</taxon>
        <taxon>Glossata</taxon>
        <taxon>Ditrysia</taxon>
        <taxon>Noctuoidea</taxon>
        <taxon>Noctuidae</taxon>
        <taxon>Noctuinae</taxon>
        <taxon>Hadenini</taxon>
        <taxon>Mythimna</taxon>
    </lineage>
</organism>
<evidence type="ECO:0000313" key="1">
    <source>
        <dbReference type="EMBL" id="KAJ8711951.1"/>
    </source>
</evidence>
<accession>A0ACC2Q9P9</accession>
<dbReference type="Proteomes" id="UP001231649">
    <property type="component" value="Chromosome 22"/>
</dbReference>
<evidence type="ECO:0000313" key="2">
    <source>
        <dbReference type="Proteomes" id="UP001231649"/>
    </source>
</evidence>
<sequence length="582" mass="64403">MNKENNRGAAGLRRSAIVERIRLREEWSALKEVDTAPSSQQTGRALQKKPTNSRNTPGVSSQKKQATKSSSQKKENPKATQPACDSLRGVVAMVDVGSETKALPLRCTLAALGATVVIDWSPLVTHLVWTDSGDRATRARARALACKLVSPLWVEACAASNRKLNERTFPAASRHSDLPSPRTLRQLLKKAEMENVPLIDLLSDSKEEDADGCPRLRISTETDNTTDTSRETIDMESRVNTAPRRAMAESSSRQPPKSRRKLFTHKEAEDIGSSDESDGETTRNKLHQSKLTQRERRDLARAERMAKKMLAACNAQCNNKVTIHATQTHLKPKIVLTGMSRPERQAITKSIQQLNGFIQKEVNKRTTHVLLGSCRSNTSCSNHPSNITGVATHCDLSKSGCWSDATDKRARTCNALLGAARGCRVLHARWALQSAAEGKWLHHNGFEVEHLRKICQKSRVERTALGRLHSEYAYDVFYGMRVHLKPNADQREAALQLLTLCGASVNNSNQTTGPFIRPTQVLGPNVRTTQTIGPSQQIATNDVYDVVVGSGVGEVNSKWVFDSVAAARMRTTRRYINMNMFS</sequence>